<sequence>MALPNYPLDQVADLNRLQHQLDDEAWLYVKRCRPAAILVIPDEGDPIAAFDLGQDEIEVSATRRLDQMKKRIFQAIGLPLFRFRAESPDSITTDEWYALLTDEVLPKLDTGFRLRKRSVTYGFVPV</sequence>
<comment type="caution">
    <text evidence="1">The sequence shown here is derived from an EMBL/GenBank/DDBJ whole genome shotgun (WGS) entry which is preliminary data.</text>
</comment>
<reference evidence="1 2" key="1">
    <citation type="submission" date="2019-06" db="EMBL/GenBank/DDBJ databases">
        <title>Whole genome shotgun sequence of Zoogloea ramigera NBRC 15342.</title>
        <authorList>
            <person name="Hosoyama A."/>
            <person name="Uohara A."/>
            <person name="Ohji S."/>
            <person name="Ichikawa N."/>
        </authorList>
    </citation>
    <scope>NUCLEOTIDE SEQUENCE [LARGE SCALE GENOMIC DNA]</scope>
    <source>
        <strain evidence="1 2">NBRC 15342</strain>
    </source>
</reference>
<evidence type="ECO:0000313" key="1">
    <source>
        <dbReference type="EMBL" id="GEC95607.1"/>
    </source>
</evidence>
<keyword evidence="2" id="KW-1185">Reference proteome</keyword>
<gene>
    <name evidence="1" type="ORF">ZRA01_16800</name>
</gene>
<dbReference type="Proteomes" id="UP000318422">
    <property type="component" value="Unassembled WGS sequence"/>
</dbReference>
<accession>A0A4Y4CX45</accession>
<name>A0A4Y4CX45_ZOORA</name>
<proteinExistence type="predicted"/>
<dbReference type="AlphaFoldDB" id="A0A4Y4CX45"/>
<protein>
    <submittedName>
        <fullName evidence="1">Uncharacterized protein</fullName>
    </submittedName>
</protein>
<evidence type="ECO:0000313" key="2">
    <source>
        <dbReference type="Proteomes" id="UP000318422"/>
    </source>
</evidence>
<organism evidence="1 2">
    <name type="scientific">Zoogloea ramigera</name>
    <dbReference type="NCBI Taxonomy" id="350"/>
    <lineage>
        <taxon>Bacteria</taxon>
        <taxon>Pseudomonadati</taxon>
        <taxon>Pseudomonadota</taxon>
        <taxon>Betaproteobacteria</taxon>
        <taxon>Rhodocyclales</taxon>
        <taxon>Zoogloeaceae</taxon>
        <taxon>Zoogloea</taxon>
    </lineage>
</organism>
<dbReference type="EMBL" id="BJNV01000023">
    <property type="protein sequence ID" value="GEC95607.1"/>
    <property type="molecule type" value="Genomic_DNA"/>
</dbReference>